<accession>A0A7W5DZT9</accession>
<keyword evidence="3" id="KW-1185">Reference proteome</keyword>
<comment type="caution">
    <text evidence="2">The sequence shown here is derived from an EMBL/GenBank/DDBJ whole genome shotgun (WGS) entry which is preliminary data.</text>
</comment>
<reference evidence="2 3" key="1">
    <citation type="submission" date="2020-08" db="EMBL/GenBank/DDBJ databases">
        <title>Genomic Encyclopedia of Type Strains, Phase III (KMG-III): the genomes of soil and plant-associated and newly described type strains.</title>
        <authorList>
            <person name="Whitman W."/>
        </authorList>
    </citation>
    <scope>NUCLEOTIDE SEQUENCE [LARGE SCALE GENOMIC DNA]</scope>
    <source>
        <strain evidence="2 3">CECT 8075</strain>
    </source>
</reference>
<dbReference type="Proteomes" id="UP000536179">
    <property type="component" value="Unassembled WGS sequence"/>
</dbReference>
<sequence>MAVIAVVTETAKNVLVVDVAAAVVADVVLAVMAADAHATDSKKRSRCRERVPGDEFIFGGSTLGPSLSDERHSILGLAIDGLNTFHEMATKRAYGYAGQHGFCSTRRHRVARVPFLFNQDWIRNAPPIQ</sequence>
<dbReference type="EMBL" id="JACHXU010000007">
    <property type="protein sequence ID" value="MBB3206657.1"/>
    <property type="molecule type" value="Genomic_DNA"/>
</dbReference>
<organism evidence="2 3">
    <name type="scientific">Aporhodopirellula rubra</name>
    <dbReference type="NCBI Taxonomy" id="980271"/>
    <lineage>
        <taxon>Bacteria</taxon>
        <taxon>Pseudomonadati</taxon>
        <taxon>Planctomycetota</taxon>
        <taxon>Planctomycetia</taxon>
        <taxon>Pirellulales</taxon>
        <taxon>Pirellulaceae</taxon>
        <taxon>Aporhodopirellula</taxon>
    </lineage>
</organism>
<protein>
    <submittedName>
        <fullName evidence="2">Uncharacterized protein</fullName>
    </submittedName>
</protein>
<name>A0A7W5DZT9_9BACT</name>
<feature type="transmembrane region" description="Helical" evidence="1">
    <location>
        <begin position="15"/>
        <end position="36"/>
    </location>
</feature>
<evidence type="ECO:0000313" key="3">
    <source>
        <dbReference type="Proteomes" id="UP000536179"/>
    </source>
</evidence>
<keyword evidence="1" id="KW-0812">Transmembrane</keyword>
<dbReference type="AlphaFoldDB" id="A0A7W5DZT9"/>
<evidence type="ECO:0000313" key="2">
    <source>
        <dbReference type="EMBL" id="MBB3206657.1"/>
    </source>
</evidence>
<keyword evidence="1" id="KW-0472">Membrane</keyword>
<proteinExistence type="predicted"/>
<evidence type="ECO:0000256" key="1">
    <source>
        <dbReference type="SAM" id="Phobius"/>
    </source>
</evidence>
<gene>
    <name evidence="2" type="ORF">FHS27_002469</name>
</gene>
<keyword evidence="1" id="KW-1133">Transmembrane helix</keyword>